<dbReference type="PANTHER" id="PTHR46173">
    <property type="entry name" value="CCA TRNA NUCLEOTIDYLTRANSFERASE 1, MITOCHONDRIAL"/>
    <property type="match status" value="1"/>
</dbReference>
<dbReference type="InterPro" id="IPR032828">
    <property type="entry name" value="PolyA_RNA-bd"/>
</dbReference>
<dbReference type="GO" id="GO:0008033">
    <property type="term" value="P:tRNA processing"/>
    <property type="evidence" value="ECO:0007669"/>
    <property type="project" value="UniProtKB-KW"/>
</dbReference>
<feature type="domain" description="Poly A polymerase head" evidence="9">
    <location>
        <begin position="18"/>
        <end position="133"/>
    </location>
</feature>
<dbReference type="GO" id="GO:0046872">
    <property type="term" value="F:metal ion binding"/>
    <property type="evidence" value="ECO:0007669"/>
    <property type="project" value="UniProtKB-KW"/>
</dbReference>
<dbReference type="Pfam" id="PF12627">
    <property type="entry name" value="PolyA_pol_RNAbd"/>
    <property type="match status" value="1"/>
</dbReference>
<dbReference type="Gene3D" id="1.10.3090.10">
    <property type="entry name" value="cca-adding enzyme, domain 2"/>
    <property type="match status" value="1"/>
</dbReference>
<dbReference type="InterPro" id="IPR050264">
    <property type="entry name" value="Bact_CCA-adding_enz_type3_sf"/>
</dbReference>
<evidence type="ECO:0000256" key="3">
    <source>
        <dbReference type="ARBA" id="ARBA00022694"/>
    </source>
</evidence>
<dbReference type="AlphaFoldDB" id="A0A6H1ZRJ5"/>
<evidence type="ECO:0000256" key="2">
    <source>
        <dbReference type="ARBA" id="ARBA00022679"/>
    </source>
</evidence>
<dbReference type="Gene3D" id="1.10.246.80">
    <property type="match status" value="1"/>
</dbReference>
<evidence type="ECO:0000256" key="6">
    <source>
        <dbReference type="ARBA" id="ARBA00022741"/>
    </source>
</evidence>
<dbReference type="SUPFAM" id="SSF81891">
    <property type="entry name" value="Poly A polymerase C-terminal region-like"/>
    <property type="match status" value="1"/>
</dbReference>
<keyword evidence="4" id="KW-0548">Nucleotidyltransferase</keyword>
<evidence type="ECO:0000313" key="12">
    <source>
        <dbReference type="EMBL" id="QJA50553.1"/>
    </source>
</evidence>
<feature type="domain" description="CCA-adding enzyme C-terminal" evidence="11">
    <location>
        <begin position="363"/>
        <end position="429"/>
    </location>
</feature>
<feature type="domain" description="tRNA nucleotidyltransferase/poly(A) polymerase RNA and SrmB- binding" evidence="10">
    <location>
        <begin position="163"/>
        <end position="225"/>
    </location>
</feature>
<dbReference type="EMBL" id="MT144202">
    <property type="protein sequence ID" value="QJA50553.1"/>
    <property type="molecule type" value="Genomic_DNA"/>
</dbReference>
<reference evidence="12" key="1">
    <citation type="submission" date="2020-03" db="EMBL/GenBank/DDBJ databases">
        <title>The deep terrestrial virosphere.</title>
        <authorList>
            <person name="Holmfeldt K."/>
            <person name="Nilsson E."/>
            <person name="Simone D."/>
            <person name="Lopez-Fernandez M."/>
            <person name="Wu X."/>
            <person name="de Brujin I."/>
            <person name="Lundin D."/>
            <person name="Andersson A."/>
            <person name="Bertilsson S."/>
            <person name="Dopson M."/>
        </authorList>
    </citation>
    <scope>NUCLEOTIDE SEQUENCE</scope>
    <source>
        <strain evidence="12">TM448A01816</strain>
    </source>
</reference>
<comment type="cofactor">
    <cofactor evidence="1">
        <name>Mg(2+)</name>
        <dbReference type="ChEBI" id="CHEBI:18420"/>
    </cofactor>
</comment>
<evidence type="ECO:0000256" key="7">
    <source>
        <dbReference type="ARBA" id="ARBA00022842"/>
    </source>
</evidence>
<dbReference type="SUPFAM" id="SSF81301">
    <property type="entry name" value="Nucleotidyltransferase"/>
    <property type="match status" value="1"/>
</dbReference>
<evidence type="ECO:0000256" key="8">
    <source>
        <dbReference type="ARBA" id="ARBA00022884"/>
    </source>
</evidence>
<dbReference type="Gene3D" id="3.30.460.10">
    <property type="entry name" value="Beta Polymerase, domain 2"/>
    <property type="match status" value="1"/>
</dbReference>
<name>A0A6H1ZRJ5_9ZZZZ</name>
<dbReference type="GO" id="GO:0016779">
    <property type="term" value="F:nucleotidyltransferase activity"/>
    <property type="evidence" value="ECO:0007669"/>
    <property type="project" value="UniProtKB-KW"/>
</dbReference>
<keyword evidence="5" id="KW-0479">Metal-binding</keyword>
<gene>
    <name evidence="12" type="ORF">TM448A01816_0015</name>
</gene>
<dbReference type="GO" id="GO:0000049">
    <property type="term" value="F:tRNA binding"/>
    <property type="evidence" value="ECO:0007669"/>
    <property type="project" value="TreeGrafter"/>
</dbReference>
<dbReference type="InterPro" id="IPR003607">
    <property type="entry name" value="HD/PDEase_dom"/>
</dbReference>
<evidence type="ECO:0000259" key="11">
    <source>
        <dbReference type="Pfam" id="PF13735"/>
    </source>
</evidence>
<evidence type="ECO:0000256" key="1">
    <source>
        <dbReference type="ARBA" id="ARBA00001946"/>
    </source>
</evidence>
<dbReference type="PANTHER" id="PTHR46173:SF1">
    <property type="entry name" value="CCA TRNA NUCLEOTIDYLTRANSFERASE 1, MITOCHONDRIAL"/>
    <property type="match status" value="1"/>
</dbReference>
<sequence length="447" mass="51173">MEKVIEIIDKIIENGYEAYFVGGCVRDFYSGYYPKDWDIVTNASPTSLVHIFKDESLNMVGKNFLVTMINDIEVATYRTEKYYTIGKPDVKKAISLEDDLSRRDFTINAIAMNREGYIIDPFNGLSDIESKIIKFVGTPKDRIEEDPCRILRACRFCALFGNGYSIEPLTRTALSEYSYLVKEHVPFERVKLELTKALSYKKPSIFFRLLEEFNLLKYILPSLHKCINIDGGTYHGETVFEHNLVSGDFLPVTKPELRLAGYLHDVGKPDAFNGENFRDHAEVGKILAISDMTRLKFSEGEINYVSSLIGNHMRFVTGMKSATLRKLIADLNKDGISWKDLLLLKISDRNANSAKSDFTRAGIKELVLKVYKSLKKERIFNVKDIKVDGNDLMTYLGMKEGPRLGIILNKLFNDVLENPKINHKFILLDRACKLLKEKETENVFIYD</sequence>
<dbReference type="Pfam" id="PF13735">
    <property type="entry name" value="tRNA_NucTran2_2"/>
    <property type="match status" value="1"/>
</dbReference>
<evidence type="ECO:0000256" key="4">
    <source>
        <dbReference type="ARBA" id="ARBA00022695"/>
    </source>
</evidence>
<keyword evidence="8" id="KW-0694">RNA-binding</keyword>
<dbReference type="GO" id="GO:0000166">
    <property type="term" value="F:nucleotide binding"/>
    <property type="evidence" value="ECO:0007669"/>
    <property type="project" value="UniProtKB-KW"/>
</dbReference>
<dbReference type="InterPro" id="IPR043519">
    <property type="entry name" value="NT_sf"/>
</dbReference>
<keyword evidence="3" id="KW-0819">tRNA processing</keyword>
<evidence type="ECO:0000256" key="5">
    <source>
        <dbReference type="ARBA" id="ARBA00022723"/>
    </source>
</evidence>
<keyword evidence="6" id="KW-0547">Nucleotide-binding</keyword>
<accession>A0A6H1ZRJ5</accession>
<evidence type="ECO:0000259" key="9">
    <source>
        <dbReference type="Pfam" id="PF01743"/>
    </source>
</evidence>
<dbReference type="InterPro" id="IPR032810">
    <property type="entry name" value="CCA-adding_enz_C"/>
</dbReference>
<dbReference type="CDD" id="cd00077">
    <property type="entry name" value="HDc"/>
    <property type="match status" value="1"/>
</dbReference>
<keyword evidence="7" id="KW-0460">Magnesium</keyword>
<organism evidence="12">
    <name type="scientific">viral metagenome</name>
    <dbReference type="NCBI Taxonomy" id="1070528"/>
    <lineage>
        <taxon>unclassified sequences</taxon>
        <taxon>metagenomes</taxon>
        <taxon>organismal metagenomes</taxon>
    </lineage>
</organism>
<keyword evidence="2" id="KW-0808">Transferase</keyword>
<dbReference type="InterPro" id="IPR002646">
    <property type="entry name" value="PolA_pol_head_dom"/>
</dbReference>
<evidence type="ECO:0000259" key="10">
    <source>
        <dbReference type="Pfam" id="PF12627"/>
    </source>
</evidence>
<dbReference type="Pfam" id="PF01743">
    <property type="entry name" value="PolyA_pol"/>
    <property type="match status" value="1"/>
</dbReference>
<dbReference type="CDD" id="cd05398">
    <property type="entry name" value="NT_ClassII-CCAase"/>
    <property type="match status" value="1"/>
</dbReference>
<protein>
    <submittedName>
        <fullName evidence="12">Putative poly-A polymerase domain containing protein</fullName>
    </submittedName>
</protein>
<proteinExistence type="predicted"/>